<evidence type="ECO:0000313" key="1">
    <source>
        <dbReference type="EMBL" id="KAJ7006129.1"/>
    </source>
</evidence>
<gene>
    <name evidence="1" type="ORF">NC653_005473</name>
</gene>
<evidence type="ECO:0000313" key="2">
    <source>
        <dbReference type="Proteomes" id="UP001164929"/>
    </source>
</evidence>
<protein>
    <submittedName>
        <fullName evidence="1">Uncharacterized protein</fullName>
    </submittedName>
</protein>
<dbReference type="Proteomes" id="UP001164929">
    <property type="component" value="Chromosome 2"/>
</dbReference>
<organism evidence="1 2">
    <name type="scientific">Populus alba x Populus x berolinensis</name>
    <dbReference type="NCBI Taxonomy" id="444605"/>
    <lineage>
        <taxon>Eukaryota</taxon>
        <taxon>Viridiplantae</taxon>
        <taxon>Streptophyta</taxon>
        <taxon>Embryophyta</taxon>
        <taxon>Tracheophyta</taxon>
        <taxon>Spermatophyta</taxon>
        <taxon>Magnoliopsida</taxon>
        <taxon>eudicotyledons</taxon>
        <taxon>Gunneridae</taxon>
        <taxon>Pentapetalae</taxon>
        <taxon>rosids</taxon>
        <taxon>fabids</taxon>
        <taxon>Malpighiales</taxon>
        <taxon>Salicaceae</taxon>
        <taxon>Saliceae</taxon>
        <taxon>Populus</taxon>
    </lineage>
</organism>
<name>A0AAD6WD45_9ROSI</name>
<comment type="caution">
    <text evidence="1">The sequence shown here is derived from an EMBL/GenBank/DDBJ whole genome shotgun (WGS) entry which is preliminary data.</text>
</comment>
<reference evidence="1" key="1">
    <citation type="journal article" date="2023" name="Mol. Ecol. Resour.">
        <title>Chromosome-level genome assembly of a triploid poplar Populus alba 'Berolinensis'.</title>
        <authorList>
            <person name="Chen S."/>
            <person name="Yu Y."/>
            <person name="Wang X."/>
            <person name="Wang S."/>
            <person name="Zhang T."/>
            <person name="Zhou Y."/>
            <person name="He R."/>
            <person name="Meng N."/>
            <person name="Wang Y."/>
            <person name="Liu W."/>
            <person name="Liu Z."/>
            <person name="Liu J."/>
            <person name="Guo Q."/>
            <person name="Huang H."/>
            <person name="Sederoff R.R."/>
            <person name="Wang G."/>
            <person name="Qu G."/>
            <person name="Chen S."/>
        </authorList>
    </citation>
    <scope>NUCLEOTIDE SEQUENCE</scope>
    <source>
        <strain evidence="1">SC-2020</strain>
    </source>
</reference>
<proteinExistence type="predicted"/>
<sequence length="51" mass="5402">MVDPVLTGFKFAGASGEVGRQANGLMLSDRSAMDQFPENALAVLRSVGFEN</sequence>
<dbReference type="AlphaFoldDB" id="A0AAD6WD45"/>
<accession>A0AAD6WD45</accession>
<dbReference type="EMBL" id="JAQIZT010000002">
    <property type="protein sequence ID" value="KAJ7006129.1"/>
    <property type="molecule type" value="Genomic_DNA"/>
</dbReference>
<keyword evidence="2" id="KW-1185">Reference proteome</keyword>